<evidence type="ECO:0000313" key="9">
    <source>
        <dbReference type="EMBL" id="OZS77922.1"/>
    </source>
</evidence>
<dbReference type="GO" id="GO:0051539">
    <property type="term" value="F:4 iron, 4 sulfur cluster binding"/>
    <property type="evidence" value="ECO:0007669"/>
    <property type="project" value="UniProtKB-KW"/>
</dbReference>
<keyword evidence="4" id="KW-0378">Hydrolase</keyword>
<dbReference type="GO" id="GO:0097506">
    <property type="term" value="F:deaminated base DNA N-glycosylase activity"/>
    <property type="evidence" value="ECO:0007669"/>
    <property type="project" value="UniProtKB-ARBA"/>
</dbReference>
<dbReference type="Pfam" id="PF03167">
    <property type="entry name" value="UDG"/>
    <property type="match status" value="1"/>
</dbReference>
<dbReference type="InterPro" id="IPR051536">
    <property type="entry name" value="UDG_Type-4/5"/>
</dbReference>
<dbReference type="Proteomes" id="UP000217065">
    <property type="component" value="Unassembled WGS sequence"/>
</dbReference>
<evidence type="ECO:0000256" key="3">
    <source>
        <dbReference type="ARBA" id="ARBA00022763"/>
    </source>
</evidence>
<dbReference type="EMBL" id="NOKQ01000217">
    <property type="protein sequence ID" value="OZS77922.1"/>
    <property type="molecule type" value="Genomic_DNA"/>
</dbReference>
<evidence type="ECO:0000256" key="6">
    <source>
        <dbReference type="ARBA" id="ARBA00023014"/>
    </source>
</evidence>
<name>A0A264W2X7_9BACL</name>
<dbReference type="GO" id="GO:0046872">
    <property type="term" value="F:metal ion binding"/>
    <property type="evidence" value="ECO:0007669"/>
    <property type="project" value="UniProtKB-KW"/>
</dbReference>
<dbReference type="PANTHER" id="PTHR33693:SF1">
    <property type="entry name" value="TYPE-4 URACIL-DNA GLYCOSYLASE"/>
    <property type="match status" value="1"/>
</dbReference>
<dbReference type="OrthoDB" id="5290748at2"/>
<dbReference type="CDD" id="cd10030">
    <property type="entry name" value="UDG-F4_TTUDGA_SPO1dp_like"/>
    <property type="match status" value="1"/>
</dbReference>
<evidence type="ECO:0000256" key="1">
    <source>
        <dbReference type="ARBA" id="ARBA00022485"/>
    </source>
</evidence>
<evidence type="ECO:0000259" key="8">
    <source>
        <dbReference type="SMART" id="SM00986"/>
    </source>
</evidence>
<evidence type="ECO:0000256" key="7">
    <source>
        <dbReference type="ARBA" id="ARBA00023204"/>
    </source>
</evidence>
<keyword evidence="7" id="KW-0234">DNA repair</keyword>
<keyword evidence="3" id="KW-0227">DNA damage</keyword>
<dbReference type="InterPro" id="IPR036895">
    <property type="entry name" value="Uracil-DNA_glycosylase-like_sf"/>
</dbReference>
<organism evidence="9 10">
    <name type="scientific">Tetzosporium hominis</name>
    <dbReference type="NCBI Taxonomy" id="2020506"/>
    <lineage>
        <taxon>Bacteria</taxon>
        <taxon>Bacillati</taxon>
        <taxon>Bacillota</taxon>
        <taxon>Bacilli</taxon>
        <taxon>Bacillales</taxon>
        <taxon>Caryophanaceae</taxon>
        <taxon>Tetzosporium</taxon>
    </lineage>
</organism>
<reference evidence="9 10" key="1">
    <citation type="submission" date="2017-07" db="EMBL/GenBank/DDBJ databases">
        <title>Tetzosporium hominis gen.nov. sp.nov.</title>
        <authorList>
            <person name="Tetz G."/>
            <person name="Tetz V."/>
        </authorList>
    </citation>
    <scope>NUCLEOTIDE SEQUENCE [LARGE SCALE GENOMIC DNA]</scope>
    <source>
        <strain evidence="9 10">VT-49</strain>
    </source>
</reference>
<dbReference type="PANTHER" id="PTHR33693">
    <property type="entry name" value="TYPE-5 URACIL-DNA GLYCOSYLASE"/>
    <property type="match status" value="1"/>
</dbReference>
<proteinExistence type="predicted"/>
<keyword evidence="6" id="KW-0411">Iron-sulfur</keyword>
<evidence type="ECO:0000256" key="2">
    <source>
        <dbReference type="ARBA" id="ARBA00022723"/>
    </source>
</evidence>
<protein>
    <submittedName>
        <fullName evidence="9">Uracil-DNA glycosylase</fullName>
    </submittedName>
</protein>
<dbReference type="GO" id="GO:0006281">
    <property type="term" value="P:DNA repair"/>
    <property type="evidence" value="ECO:0007669"/>
    <property type="project" value="UniProtKB-KW"/>
</dbReference>
<keyword evidence="10" id="KW-1185">Reference proteome</keyword>
<accession>A0A264W2X7</accession>
<sequence>MEFQIPVELVKLGKQRIEQFPVEGFVRGGGPQKPQLLLIGEAPGENEAIQGKPFVGRAGVELEKSLAQIGLTREDVYMTSPVRSRPYQWKEKRLRTGEVINKKYNRAPKRQEIIAHAPILDYEIEHLDPVLIVTLGNVGLQRLLGPTYKVSEKHGELIDQPIYRLKSLESNEMVQTKKSYTLIPTFHPAAVFYNPKIREEVERDWAAIGSYLQQITS</sequence>
<keyword evidence="2" id="KW-0479">Metal-binding</keyword>
<dbReference type="Gene3D" id="3.40.470.10">
    <property type="entry name" value="Uracil-DNA glycosylase-like domain"/>
    <property type="match status" value="1"/>
</dbReference>
<dbReference type="RefSeq" id="WP_094943168.1">
    <property type="nucleotide sequence ID" value="NZ_NOKQ01000217.1"/>
</dbReference>
<evidence type="ECO:0000256" key="5">
    <source>
        <dbReference type="ARBA" id="ARBA00023004"/>
    </source>
</evidence>
<dbReference type="InterPro" id="IPR005122">
    <property type="entry name" value="Uracil-DNA_glycosylase-like"/>
</dbReference>
<dbReference type="AlphaFoldDB" id="A0A264W2X7"/>
<feature type="domain" description="Uracil-DNA glycosylase-like" evidence="8">
    <location>
        <begin position="27"/>
        <end position="206"/>
    </location>
</feature>
<evidence type="ECO:0000313" key="10">
    <source>
        <dbReference type="Proteomes" id="UP000217065"/>
    </source>
</evidence>
<comment type="caution">
    <text evidence="9">The sequence shown here is derived from an EMBL/GenBank/DDBJ whole genome shotgun (WGS) entry which is preliminary data.</text>
</comment>
<gene>
    <name evidence="9" type="ORF">CF394_09210</name>
</gene>
<keyword evidence="5" id="KW-0408">Iron</keyword>
<dbReference type="SMART" id="SM00987">
    <property type="entry name" value="UreE_C"/>
    <property type="match status" value="1"/>
</dbReference>
<dbReference type="SMART" id="SM00986">
    <property type="entry name" value="UDG"/>
    <property type="match status" value="1"/>
</dbReference>
<dbReference type="SUPFAM" id="SSF52141">
    <property type="entry name" value="Uracil-DNA glycosylase-like"/>
    <property type="match status" value="1"/>
</dbReference>
<evidence type="ECO:0000256" key="4">
    <source>
        <dbReference type="ARBA" id="ARBA00022801"/>
    </source>
</evidence>
<keyword evidence="1" id="KW-0004">4Fe-4S</keyword>